<evidence type="ECO:0000313" key="8">
    <source>
        <dbReference type="Proteomes" id="UP001172788"/>
    </source>
</evidence>
<gene>
    <name evidence="6" type="ORF">DBA34_12410</name>
    <name evidence="7" type="ORF">DBB29_15720</name>
</gene>
<feature type="domain" description="HipA-like C-terminal" evidence="4">
    <location>
        <begin position="164"/>
        <end position="406"/>
    </location>
</feature>
<organism evidence="6 9">
    <name type="scientific">Pandoraea cepalis</name>
    <dbReference type="NCBI Taxonomy" id="2508294"/>
    <lineage>
        <taxon>Bacteria</taxon>
        <taxon>Pseudomonadati</taxon>
        <taxon>Pseudomonadota</taxon>
        <taxon>Betaproteobacteria</taxon>
        <taxon>Burkholderiales</taxon>
        <taxon>Burkholderiaceae</taxon>
        <taxon>Pandoraea</taxon>
    </lineage>
</organism>
<evidence type="ECO:0000259" key="5">
    <source>
        <dbReference type="Pfam" id="PF13657"/>
    </source>
</evidence>
<reference evidence="6" key="1">
    <citation type="submission" date="2018-04" db="EMBL/GenBank/DDBJ databases">
        <authorList>
            <person name="Jy Z."/>
        </authorList>
    </citation>
    <scope>NUCLEOTIDE SEQUENCE</scope>
    <source>
        <strain evidence="7">AS13</strain>
        <strain evidence="6">LA18</strain>
    </source>
</reference>
<evidence type="ECO:0000313" key="6">
    <source>
        <dbReference type="EMBL" id="MDN4574058.1"/>
    </source>
</evidence>
<dbReference type="Proteomes" id="UP001172788">
    <property type="component" value="Unassembled WGS sequence"/>
</dbReference>
<proteinExistence type="inferred from homology"/>
<dbReference type="AlphaFoldDB" id="A0AAW7MN92"/>
<dbReference type="GO" id="GO:0005829">
    <property type="term" value="C:cytosol"/>
    <property type="evidence" value="ECO:0007669"/>
    <property type="project" value="TreeGrafter"/>
</dbReference>
<comment type="caution">
    <text evidence="6">The sequence shown here is derived from an EMBL/GenBank/DDBJ whole genome shotgun (WGS) entry which is preliminary data.</text>
</comment>
<dbReference type="InterPro" id="IPR052028">
    <property type="entry name" value="HipA_Ser/Thr_kinase"/>
</dbReference>
<evidence type="ECO:0000256" key="2">
    <source>
        <dbReference type="ARBA" id="ARBA00022679"/>
    </source>
</evidence>
<evidence type="ECO:0000313" key="7">
    <source>
        <dbReference type="EMBL" id="MDN4579562.1"/>
    </source>
</evidence>
<dbReference type="InterPro" id="IPR012893">
    <property type="entry name" value="HipA-like_C"/>
</dbReference>
<dbReference type="Gene3D" id="1.10.1070.20">
    <property type="match status" value="1"/>
</dbReference>
<dbReference type="GO" id="GO:0004674">
    <property type="term" value="F:protein serine/threonine kinase activity"/>
    <property type="evidence" value="ECO:0007669"/>
    <property type="project" value="TreeGrafter"/>
</dbReference>
<protein>
    <submittedName>
        <fullName evidence="6">Type II toxin-antitoxin system HipA family toxin</fullName>
    </submittedName>
</protein>
<accession>A0AAW7MN92</accession>
<evidence type="ECO:0000256" key="3">
    <source>
        <dbReference type="ARBA" id="ARBA00022777"/>
    </source>
</evidence>
<dbReference type="PANTHER" id="PTHR37419:SF1">
    <property type="entry name" value="SERINE_THREONINE-PROTEIN KINASE TOXIN HIPA"/>
    <property type="match status" value="1"/>
</dbReference>
<comment type="similarity">
    <text evidence="1">Belongs to the HipA Ser/Thr kinase family.</text>
</comment>
<keyword evidence="3" id="KW-0418">Kinase</keyword>
<keyword evidence="2" id="KW-0808">Transferase</keyword>
<dbReference type="Proteomes" id="UP001172791">
    <property type="component" value="Unassembled WGS sequence"/>
</dbReference>
<evidence type="ECO:0000259" key="4">
    <source>
        <dbReference type="Pfam" id="PF07804"/>
    </source>
</evidence>
<evidence type="ECO:0000256" key="1">
    <source>
        <dbReference type="ARBA" id="ARBA00010164"/>
    </source>
</evidence>
<dbReference type="EMBL" id="QAID01000043">
    <property type="protein sequence ID" value="MDN4579562.1"/>
    <property type="molecule type" value="Genomic_DNA"/>
</dbReference>
<dbReference type="NCBIfam" id="TIGR03071">
    <property type="entry name" value="couple_hipA"/>
    <property type="match status" value="1"/>
</dbReference>
<evidence type="ECO:0000313" key="9">
    <source>
        <dbReference type="Proteomes" id="UP001172791"/>
    </source>
</evidence>
<sequence length="433" mass="48451">MLMNIKYLRAYLHMPDGTRRPIGYLSQYGDILRMSFDEDYIADAQRPALSLAYRGASETATRAILASPHDARLVRTDGRWPMYFENLLPEGHNRERLAAERRCSPDDEFELLAAAGHDLMGALEVEPVPLREGVPDIVHRWHTALGLEMVEPGFVDTPVEDAASLPGVVTKFSAVRDGRRYVVKRQGRAGSVILKLPTTRHPDLVENEFTGYRLCEALGLDCAKAEIISRRDADLPEQVPFEHILAVPRFDRLPDGRRVHMEEFAQVLQYPPRSKYGRGLDIDYTTMLRVLDQLSAQPVRDVREFLRRLIAFILLGNTDAHLKNWALIYPDAHTPQLAPVYDPVCVAAFFHDVPASHYGVNRAIDKTLRAFDWAALDALLKGAGLLRVSRLSAIARETVRDAQAQWPALLANAPAAVRATVLERLNGGVALTA</sequence>
<feature type="domain" description="HipA N-terminal subdomain 1" evidence="5">
    <location>
        <begin position="20"/>
        <end position="125"/>
    </location>
</feature>
<dbReference type="EMBL" id="QAIC01000040">
    <property type="protein sequence ID" value="MDN4574058.1"/>
    <property type="molecule type" value="Genomic_DNA"/>
</dbReference>
<name>A0AAW7MN92_9BURK</name>
<dbReference type="PANTHER" id="PTHR37419">
    <property type="entry name" value="SERINE/THREONINE-PROTEIN KINASE TOXIN HIPA"/>
    <property type="match status" value="1"/>
</dbReference>
<keyword evidence="8" id="KW-1185">Reference proteome</keyword>
<dbReference type="Pfam" id="PF13657">
    <property type="entry name" value="Couple_hipA"/>
    <property type="match status" value="1"/>
</dbReference>
<dbReference type="Pfam" id="PF07804">
    <property type="entry name" value="HipA_C"/>
    <property type="match status" value="1"/>
</dbReference>
<dbReference type="InterPro" id="IPR017508">
    <property type="entry name" value="HipA_N1"/>
</dbReference>